<evidence type="ECO:0000313" key="21">
    <source>
        <dbReference type="EMBL" id="KKF92987.1"/>
    </source>
</evidence>
<dbReference type="GO" id="GO:0003950">
    <property type="term" value="F:NAD+ poly-ADP-ribosyltransferase activity"/>
    <property type="evidence" value="ECO:0007669"/>
    <property type="project" value="UniProtKB-UniRule"/>
</dbReference>
<protein>
    <recommendedName>
        <fullName evidence="15">Poly [ADP-ribose] polymerase</fullName>
        <shortName evidence="15">PARP</shortName>
        <ecNumber evidence="15">2.4.2.-</ecNumber>
    </recommendedName>
</protein>
<dbReference type="PANTHER" id="PTHR10459">
    <property type="entry name" value="DNA LIGASE"/>
    <property type="match status" value="1"/>
</dbReference>
<dbReference type="CDD" id="cd01437">
    <property type="entry name" value="parp_like"/>
    <property type="match status" value="1"/>
</dbReference>
<evidence type="ECO:0000256" key="6">
    <source>
        <dbReference type="ARBA" id="ARBA00022737"/>
    </source>
</evidence>
<dbReference type="InterPro" id="IPR008893">
    <property type="entry name" value="WGR_domain"/>
</dbReference>
<feature type="compositionally biased region" description="Basic and acidic residues" evidence="16">
    <location>
        <begin position="354"/>
        <end position="376"/>
    </location>
</feature>
<dbReference type="CDD" id="cd07997">
    <property type="entry name" value="WGR_PARP"/>
    <property type="match status" value="1"/>
</dbReference>
<name>A0A0F8CQG7_CERFI</name>
<evidence type="ECO:0000259" key="18">
    <source>
        <dbReference type="PROSITE" id="PS51059"/>
    </source>
</evidence>
<feature type="region of interest" description="Disordered" evidence="16">
    <location>
        <begin position="131"/>
        <end position="222"/>
    </location>
</feature>
<dbReference type="SUPFAM" id="SSF47587">
    <property type="entry name" value="Domain of poly(ADP-ribose) polymerase"/>
    <property type="match status" value="1"/>
</dbReference>
<dbReference type="SMART" id="SM00773">
    <property type="entry name" value="WGR"/>
    <property type="match status" value="1"/>
</dbReference>
<keyword evidence="10 15" id="KW-0520">NAD</keyword>
<evidence type="ECO:0000256" key="2">
    <source>
        <dbReference type="ARBA" id="ARBA00022676"/>
    </source>
</evidence>
<comment type="catalytic activity">
    <reaction evidence="14">
        <text>NAD(+) + (ADP-D-ribosyl)n-acceptor = nicotinamide + (ADP-D-ribosyl)n+1-acceptor + H(+).</text>
        <dbReference type="EC" id="2.4.2.30"/>
    </reaction>
</comment>
<dbReference type="InterPro" id="IPR004102">
    <property type="entry name" value="Poly(ADP-ribose)pol_reg_dom"/>
</dbReference>
<keyword evidence="12" id="KW-0539">Nucleus</keyword>
<dbReference type="GO" id="GO:0006302">
    <property type="term" value="P:double-strand break repair"/>
    <property type="evidence" value="ECO:0007669"/>
    <property type="project" value="TreeGrafter"/>
</dbReference>
<feature type="domain" description="PARP catalytic" evidence="18">
    <location>
        <begin position="507"/>
        <end position="746"/>
    </location>
</feature>
<evidence type="ECO:0000259" key="19">
    <source>
        <dbReference type="PROSITE" id="PS51060"/>
    </source>
</evidence>
<evidence type="ECO:0000256" key="11">
    <source>
        <dbReference type="ARBA" id="ARBA00023125"/>
    </source>
</evidence>
<dbReference type="FunFam" id="1.20.142.10:FF:000002">
    <property type="entry name" value="Poly [ADP-ribose] polymerase"/>
    <property type="match status" value="1"/>
</dbReference>
<dbReference type="InterPro" id="IPR001357">
    <property type="entry name" value="BRCT_dom"/>
</dbReference>
<feature type="region of interest" description="Disordered" evidence="16">
    <location>
        <begin position="321"/>
        <end position="376"/>
    </location>
</feature>
<evidence type="ECO:0000313" key="22">
    <source>
        <dbReference type="Proteomes" id="UP000034841"/>
    </source>
</evidence>
<organism evidence="21 22">
    <name type="scientific">Ceratocystis fimbriata f. sp. platani</name>
    <dbReference type="NCBI Taxonomy" id="88771"/>
    <lineage>
        <taxon>Eukaryota</taxon>
        <taxon>Fungi</taxon>
        <taxon>Dikarya</taxon>
        <taxon>Ascomycota</taxon>
        <taxon>Pezizomycotina</taxon>
        <taxon>Sordariomycetes</taxon>
        <taxon>Hypocreomycetidae</taxon>
        <taxon>Microascales</taxon>
        <taxon>Ceratocystidaceae</taxon>
        <taxon>Ceratocystis</taxon>
    </lineage>
</organism>
<keyword evidence="9" id="KW-0862">Zinc</keyword>
<dbReference type="InterPro" id="IPR036930">
    <property type="entry name" value="WGR_dom_sf"/>
</dbReference>
<dbReference type="Gene3D" id="1.20.142.10">
    <property type="entry name" value="Poly(ADP-ribose) polymerase, regulatory domain"/>
    <property type="match status" value="1"/>
</dbReference>
<feature type="compositionally biased region" description="Basic and acidic residues" evidence="16">
    <location>
        <begin position="189"/>
        <end position="221"/>
    </location>
</feature>
<evidence type="ECO:0000256" key="16">
    <source>
        <dbReference type="SAM" id="MobiDB-lite"/>
    </source>
</evidence>
<dbReference type="InterPro" id="IPR050800">
    <property type="entry name" value="ARTD/PARP"/>
</dbReference>
<dbReference type="GO" id="GO:0003677">
    <property type="term" value="F:DNA binding"/>
    <property type="evidence" value="ECO:0007669"/>
    <property type="project" value="UniProtKB-KW"/>
</dbReference>
<evidence type="ECO:0000256" key="15">
    <source>
        <dbReference type="RuleBase" id="RU362114"/>
    </source>
</evidence>
<dbReference type="Pfam" id="PF05406">
    <property type="entry name" value="WGR"/>
    <property type="match status" value="1"/>
</dbReference>
<evidence type="ECO:0000259" key="17">
    <source>
        <dbReference type="PROSITE" id="PS50172"/>
    </source>
</evidence>
<evidence type="ECO:0000256" key="14">
    <source>
        <dbReference type="ARBA" id="ARBA00033987"/>
    </source>
</evidence>
<evidence type="ECO:0000256" key="9">
    <source>
        <dbReference type="ARBA" id="ARBA00022833"/>
    </source>
</evidence>
<dbReference type="PROSITE" id="PS51059">
    <property type="entry name" value="PARP_CATALYTIC"/>
    <property type="match status" value="1"/>
</dbReference>
<keyword evidence="5" id="KW-0479">Metal-binding</keyword>
<dbReference type="Gene3D" id="3.40.50.10190">
    <property type="entry name" value="BRCT domain"/>
    <property type="match status" value="1"/>
</dbReference>
<accession>A0A0F8CQG7</accession>
<keyword evidence="2 15" id="KW-0328">Glycosyltransferase</keyword>
<dbReference type="EC" id="2.4.2.-" evidence="15"/>
<dbReference type="GO" id="GO:0016779">
    <property type="term" value="F:nucleotidyltransferase activity"/>
    <property type="evidence" value="ECO:0007669"/>
    <property type="project" value="UniProtKB-KW"/>
</dbReference>
<feature type="domain" description="PARP alpha-helical" evidence="19">
    <location>
        <begin position="372"/>
        <end position="498"/>
    </location>
</feature>
<keyword evidence="6" id="KW-0677">Repeat</keyword>
<dbReference type="SUPFAM" id="SSF142921">
    <property type="entry name" value="WGR domain-like"/>
    <property type="match status" value="1"/>
</dbReference>
<dbReference type="Proteomes" id="UP000034841">
    <property type="component" value="Unassembled WGS sequence"/>
</dbReference>
<evidence type="ECO:0000259" key="20">
    <source>
        <dbReference type="PROSITE" id="PS51977"/>
    </source>
</evidence>
<dbReference type="Pfam" id="PF00644">
    <property type="entry name" value="PARP"/>
    <property type="match status" value="1"/>
</dbReference>
<comment type="subcellular location">
    <subcellularLocation>
        <location evidence="1">Nucleus</location>
    </subcellularLocation>
</comment>
<keyword evidence="7" id="KW-0013">ADP-ribosylation</keyword>
<keyword evidence="8" id="KW-0863">Zinc-finger</keyword>
<dbReference type="AlphaFoldDB" id="A0A0F8CQG7"/>
<feature type="domain" description="BRCT" evidence="17">
    <location>
        <begin position="36"/>
        <end position="114"/>
    </location>
</feature>
<dbReference type="Pfam" id="PF00533">
    <property type="entry name" value="BRCT"/>
    <property type="match status" value="1"/>
</dbReference>
<proteinExistence type="inferred from homology"/>
<evidence type="ECO:0000256" key="7">
    <source>
        <dbReference type="ARBA" id="ARBA00022765"/>
    </source>
</evidence>
<sequence length="746" mass="81834">MSTRSRSAAAAAAAAAAATAAALNSTSQPATLAGPKRHTVLEGCAVAISGVFPGYSHSTIETLIKDLGGTITKSVTRTTTHLVTTQHDFDNSSIKVQAAVSKGLPVVSLEWVVKASDELVRQREAKFEIGATSASHGAADGRCTPPPAQAPEAHPKSPSTPTGTPAKKRGSPDAKTVVEAPRKKRARATKKDTIKEDPEAKGKSEQKPAAEVEQRKEKEVLADGQIAKSDKLVVPLDNPGAFPGGRVYIDQDGLIYDASLNQTNASNNNNKFYRLQIIETGNNNFTTWFRWGRVGESGQFKRIDNSLERCIREFKSKFKSKSGYPYPETGPPKPGSYVFVEKSYEPDDDDDEDSKAVKQVKDNSDSDSKEPESKLERPIQQLVELIFNTKYFTDTMKSMNYDATKLPLGKLSKNTITRGFETLKRLAEVLDDQPQAINEFQGNKSNAIEYLSNAYYSVIPHAFGRNRPPIINSGPLLKCEVDMLESLSDMKVAEDIMKVAKTKSAVHHLDHAFEGLNLKEITTLDPESSEFLNLSRYLHVTRGSTHRVQYDVQQIFRIERPGEYERFENGPFRKGSGDGNSKSERRLLWHGSRCTNFGGILSQGLRIAPPEAPVSGYMFGKGIYLADMSSKSANYCFAHASGGHALLLLCEAELGPMQELTRASYEAGETAAQKGMGSTWGHGLTAPPVWKDAGHVHPSLAGVRMPDTDTPPAPTNVPHASLLYNEFIVYNVAQVRLRYLFRVRMR</sequence>
<dbReference type="InterPro" id="IPR036420">
    <property type="entry name" value="BRCT_dom_sf"/>
</dbReference>
<evidence type="ECO:0000256" key="5">
    <source>
        <dbReference type="ARBA" id="ARBA00022723"/>
    </source>
</evidence>
<dbReference type="GO" id="GO:0005730">
    <property type="term" value="C:nucleolus"/>
    <property type="evidence" value="ECO:0007669"/>
    <property type="project" value="TreeGrafter"/>
</dbReference>
<gene>
    <name evidence="21" type="primary">PARP2</name>
    <name evidence="21" type="ORF">CFO_g4658</name>
</gene>
<dbReference type="PANTHER" id="PTHR10459:SF60">
    <property type="entry name" value="POLY [ADP-RIBOSE] POLYMERASE 2"/>
    <property type="match status" value="1"/>
</dbReference>
<dbReference type="EMBL" id="LBBL01000291">
    <property type="protein sequence ID" value="KKF92987.1"/>
    <property type="molecule type" value="Genomic_DNA"/>
</dbReference>
<dbReference type="PROSITE" id="PS51977">
    <property type="entry name" value="WGR"/>
    <property type="match status" value="1"/>
</dbReference>
<dbReference type="GO" id="GO:0070212">
    <property type="term" value="P:protein poly-ADP-ribosylation"/>
    <property type="evidence" value="ECO:0007669"/>
    <property type="project" value="TreeGrafter"/>
</dbReference>
<dbReference type="Gene3D" id="2.20.140.10">
    <property type="entry name" value="WGR domain"/>
    <property type="match status" value="1"/>
</dbReference>
<comment type="similarity">
    <text evidence="13">Belongs to the ARTD/PARP family.</text>
</comment>
<evidence type="ECO:0000256" key="4">
    <source>
        <dbReference type="ARBA" id="ARBA00022695"/>
    </source>
</evidence>
<dbReference type="GO" id="GO:0008270">
    <property type="term" value="F:zinc ion binding"/>
    <property type="evidence" value="ECO:0007669"/>
    <property type="project" value="UniProtKB-KW"/>
</dbReference>
<evidence type="ECO:0000256" key="10">
    <source>
        <dbReference type="ARBA" id="ARBA00023027"/>
    </source>
</evidence>
<dbReference type="OrthoDB" id="2017365at2759"/>
<evidence type="ECO:0000256" key="12">
    <source>
        <dbReference type="ARBA" id="ARBA00023242"/>
    </source>
</evidence>
<dbReference type="Pfam" id="PF02877">
    <property type="entry name" value="PARP_reg"/>
    <property type="match status" value="1"/>
</dbReference>
<reference evidence="21 22" key="1">
    <citation type="submission" date="2015-04" db="EMBL/GenBank/DDBJ databases">
        <title>Genome sequence of Ceratocystis platani, a major pathogen of plane trees.</title>
        <authorList>
            <person name="Belbahri L."/>
        </authorList>
    </citation>
    <scope>NUCLEOTIDE SEQUENCE [LARGE SCALE GENOMIC DNA]</scope>
    <source>
        <strain evidence="21 22">CFO</strain>
    </source>
</reference>
<dbReference type="GO" id="GO:1990404">
    <property type="term" value="F:NAD+-protein mono-ADP-ribosyltransferase activity"/>
    <property type="evidence" value="ECO:0007669"/>
    <property type="project" value="TreeGrafter"/>
</dbReference>
<evidence type="ECO:0000256" key="1">
    <source>
        <dbReference type="ARBA" id="ARBA00004123"/>
    </source>
</evidence>
<keyword evidence="4" id="KW-0548">Nucleotidyltransferase</keyword>
<evidence type="ECO:0000256" key="8">
    <source>
        <dbReference type="ARBA" id="ARBA00022771"/>
    </source>
</evidence>
<dbReference type="InterPro" id="IPR012317">
    <property type="entry name" value="Poly(ADP-ribose)pol_cat_dom"/>
</dbReference>
<dbReference type="SUPFAM" id="SSF56399">
    <property type="entry name" value="ADP-ribosylation"/>
    <property type="match status" value="1"/>
</dbReference>
<dbReference type="InterPro" id="IPR036616">
    <property type="entry name" value="Poly(ADP-ribose)pol_reg_dom_sf"/>
</dbReference>
<keyword evidence="11" id="KW-0238">DNA-binding</keyword>
<dbReference type="Gene3D" id="3.90.228.10">
    <property type="match status" value="1"/>
</dbReference>
<feature type="domain" description="WGR" evidence="20">
    <location>
        <begin position="244"/>
        <end position="344"/>
    </location>
</feature>
<dbReference type="SUPFAM" id="SSF52113">
    <property type="entry name" value="BRCT domain"/>
    <property type="match status" value="1"/>
</dbReference>
<keyword evidence="3 15" id="KW-0808">Transferase</keyword>
<keyword evidence="22" id="KW-1185">Reference proteome</keyword>
<dbReference type="SMART" id="SM00292">
    <property type="entry name" value="BRCT"/>
    <property type="match status" value="1"/>
</dbReference>
<dbReference type="PROSITE" id="PS50172">
    <property type="entry name" value="BRCT"/>
    <property type="match status" value="1"/>
</dbReference>
<dbReference type="PROSITE" id="PS51060">
    <property type="entry name" value="PARP_ALPHA_HD"/>
    <property type="match status" value="1"/>
</dbReference>
<evidence type="ECO:0000256" key="13">
    <source>
        <dbReference type="ARBA" id="ARBA00024347"/>
    </source>
</evidence>
<evidence type="ECO:0000256" key="3">
    <source>
        <dbReference type="ARBA" id="ARBA00022679"/>
    </source>
</evidence>
<comment type="caution">
    <text evidence="21">The sequence shown here is derived from an EMBL/GenBank/DDBJ whole genome shotgun (WGS) entry which is preliminary data.</text>
</comment>